<evidence type="ECO:0000313" key="5">
    <source>
        <dbReference type="Proteomes" id="UP000198504"/>
    </source>
</evidence>
<dbReference type="EMBL" id="FOFA01000001">
    <property type="protein sequence ID" value="SEP67010.1"/>
    <property type="molecule type" value="Genomic_DNA"/>
</dbReference>
<reference evidence="5" key="1">
    <citation type="submission" date="2016-10" db="EMBL/GenBank/DDBJ databases">
        <authorList>
            <person name="Varghese N."/>
            <person name="Submissions S."/>
        </authorList>
    </citation>
    <scope>NUCLEOTIDE SEQUENCE [LARGE SCALE GENOMIC DNA]</scope>
    <source>
        <strain evidence="5">CGMCC 4.6856</strain>
    </source>
</reference>
<feature type="region of interest" description="Disordered" evidence="1">
    <location>
        <begin position="54"/>
        <end position="74"/>
    </location>
</feature>
<keyword evidence="2" id="KW-0472">Membrane</keyword>
<accession>A0A1H8ZRB7</accession>
<gene>
    <name evidence="4" type="ORF">SAMN05421756_101336</name>
</gene>
<organism evidence="4 5">
    <name type="scientific">Microlunatus flavus</name>
    <dbReference type="NCBI Taxonomy" id="1036181"/>
    <lineage>
        <taxon>Bacteria</taxon>
        <taxon>Bacillati</taxon>
        <taxon>Actinomycetota</taxon>
        <taxon>Actinomycetes</taxon>
        <taxon>Propionibacteriales</taxon>
        <taxon>Propionibacteriaceae</taxon>
        <taxon>Microlunatus</taxon>
    </lineage>
</organism>
<dbReference type="RefSeq" id="WP_198409877.1">
    <property type="nucleotide sequence ID" value="NZ_FOFA01000001.1"/>
</dbReference>
<name>A0A1H8ZRB7_9ACTN</name>
<protein>
    <recommendedName>
        <fullName evidence="3">DUF1707 domain-containing protein</fullName>
    </recommendedName>
</protein>
<keyword evidence="5" id="KW-1185">Reference proteome</keyword>
<feature type="transmembrane region" description="Helical" evidence="2">
    <location>
        <begin position="135"/>
        <end position="153"/>
    </location>
</feature>
<feature type="transmembrane region" description="Helical" evidence="2">
    <location>
        <begin position="109"/>
        <end position="129"/>
    </location>
</feature>
<proteinExistence type="predicted"/>
<feature type="region of interest" description="Disordered" evidence="1">
    <location>
        <begin position="152"/>
        <end position="180"/>
    </location>
</feature>
<evidence type="ECO:0000259" key="3">
    <source>
        <dbReference type="Pfam" id="PF08044"/>
    </source>
</evidence>
<dbReference type="Proteomes" id="UP000198504">
    <property type="component" value="Unassembled WGS sequence"/>
</dbReference>
<dbReference type="PANTHER" id="PTHR40763">
    <property type="entry name" value="MEMBRANE PROTEIN-RELATED"/>
    <property type="match status" value="1"/>
</dbReference>
<dbReference type="PANTHER" id="PTHR40763:SF4">
    <property type="entry name" value="DUF1707 DOMAIN-CONTAINING PROTEIN"/>
    <property type="match status" value="1"/>
</dbReference>
<dbReference type="Pfam" id="PF08044">
    <property type="entry name" value="DUF1707"/>
    <property type="match status" value="1"/>
</dbReference>
<sequence>MSEQGPTPQRIGDAERDRAAALLRDHMAEGRLTAEEFDERIDAALKAKVASDLDPLFSDLPGPRPGQGLATTQPYEAPPWERAATPAPARPAFPPAPPMLQPRGPGATALNSLTGVLWVVVPLVITFVPGLGWPHFWWLIFLPMVISGMVGKNESERDKERKRIAREQEKLDQRRRAIGD</sequence>
<feature type="domain" description="DUF1707" evidence="3">
    <location>
        <begin position="10"/>
        <end position="61"/>
    </location>
</feature>
<dbReference type="STRING" id="1036181.SAMN05421756_101336"/>
<evidence type="ECO:0000256" key="2">
    <source>
        <dbReference type="SAM" id="Phobius"/>
    </source>
</evidence>
<evidence type="ECO:0000256" key="1">
    <source>
        <dbReference type="SAM" id="MobiDB-lite"/>
    </source>
</evidence>
<keyword evidence="2" id="KW-1133">Transmembrane helix</keyword>
<feature type="compositionally biased region" description="Basic and acidic residues" evidence="1">
    <location>
        <begin position="153"/>
        <end position="180"/>
    </location>
</feature>
<dbReference type="AlphaFoldDB" id="A0A1H8ZRB7"/>
<dbReference type="InterPro" id="IPR012551">
    <property type="entry name" value="DUF1707_SHOCT-like"/>
</dbReference>
<keyword evidence="2" id="KW-0812">Transmembrane</keyword>
<evidence type="ECO:0000313" key="4">
    <source>
        <dbReference type="EMBL" id="SEP67010.1"/>
    </source>
</evidence>